<keyword evidence="3" id="KW-1003">Cell membrane</keyword>
<organism evidence="9 10">
    <name type="scientific">Paenibacillus mucilaginosus (strain KNP414)</name>
    <dbReference type="NCBI Taxonomy" id="1036673"/>
    <lineage>
        <taxon>Bacteria</taxon>
        <taxon>Bacillati</taxon>
        <taxon>Bacillota</taxon>
        <taxon>Bacilli</taxon>
        <taxon>Bacillales</taxon>
        <taxon>Paenibacillaceae</taxon>
        <taxon>Paenibacillus</taxon>
    </lineage>
</organism>
<dbReference type="GO" id="GO:0005886">
    <property type="term" value="C:plasma membrane"/>
    <property type="evidence" value="ECO:0007669"/>
    <property type="project" value="UniProtKB-SubCell"/>
</dbReference>
<reference evidence="9 10" key="2">
    <citation type="journal article" date="2013" name="Genome Announc.">
        <title>Genome Sequence of Growth-Improving Paenibacillus mucilaginosus Strain KNP414.</title>
        <authorList>
            <person name="Lu J.J."/>
            <person name="Wang J.F."/>
            <person name="Hu X.F."/>
        </authorList>
    </citation>
    <scope>NUCLEOTIDE SEQUENCE [LARGE SCALE GENOMIC DNA]</scope>
    <source>
        <strain evidence="9 10">KNP414</strain>
    </source>
</reference>
<dbReference type="AlphaFoldDB" id="F8F9D0"/>
<accession>F8F9D0</accession>
<dbReference type="PATRIC" id="fig|1036673.3.peg.4161"/>
<dbReference type="PROSITE" id="PS50928">
    <property type="entry name" value="ABC_TM1"/>
    <property type="match status" value="1"/>
</dbReference>
<evidence type="ECO:0000256" key="3">
    <source>
        <dbReference type="ARBA" id="ARBA00022475"/>
    </source>
</evidence>
<dbReference type="CDD" id="cd06261">
    <property type="entry name" value="TM_PBP2"/>
    <property type="match status" value="1"/>
</dbReference>
<dbReference type="PANTHER" id="PTHR43005:SF1">
    <property type="entry name" value="SPERMIDINE_PUTRESCINE TRANSPORT SYSTEM PERMEASE PROTEIN"/>
    <property type="match status" value="1"/>
</dbReference>
<feature type="transmembrane region" description="Helical" evidence="7">
    <location>
        <begin position="189"/>
        <end position="217"/>
    </location>
</feature>
<dbReference type="PANTHER" id="PTHR43005">
    <property type="entry name" value="BLR7065 PROTEIN"/>
    <property type="match status" value="1"/>
</dbReference>
<dbReference type="SUPFAM" id="SSF161098">
    <property type="entry name" value="MetI-like"/>
    <property type="match status" value="1"/>
</dbReference>
<feature type="transmembrane region" description="Helical" evidence="7">
    <location>
        <begin position="42"/>
        <end position="71"/>
    </location>
</feature>
<dbReference type="InterPro" id="IPR000515">
    <property type="entry name" value="MetI-like"/>
</dbReference>
<evidence type="ECO:0000256" key="6">
    <source>
        <dbReference type="ARBA" id="ARBA00023136"/>
    </source>
</evidence>
<evidence type="ECO:0000256" key="4">
    <source>
        <dbReference type="ARBA" id="ARBA00022692"/>
    </source>
</evidence>
<evidence type="ECO:0000256" key="7">
    <source>
        <dbReference type="RuleBase" id="RU363032"/>
    </source>
</evidence>
<dbReference type="Proteomes" id="UP000006620">
    <property type="component" value="Chromosome"/>
</dbReference>
<feature type="transmembrane region" description="Helical" evidence="7">
    <location>
        <begin position="138"/>
        <end position="158"/>
    </location>
</feature>
<dbReference type="EMBL" id="CP002869">
    <property type="protein sequence ID" value="AEI43058.1"/>
    <property type="molecule type" value="Genomic_DNA"/>
</dbReference>
<reference evidence="10" key="1">
    <citation type="submission" date="2011-06" db="EMBL/GenBank/DDBJ databases">
        <title>Complete genome sequence of Paenibacillus mucilaginosus KNP414.</title>
        <authorList>
            <person name="Wang J."/>
            <person name="Hu S."/>
            <person name="Hu X."/>
            <person name="Zhang B."/>
            <person name="Dong D."/>
            <person name="Zhang S."/>
            <person name="Zhao K."/>
            <person name="Wu D."/>
        </authorList>
    </citation>
    <scope>NUCLEOTIDE SEQUENCE [LARGE SCALE GENOMIC DNA]</scope>
    <source>
        <strain evidence="10">KNP414</strain>
    </source>
</reference>
<dbReference type="HOGENOM" id="CLU_016047_0_2_9"/>
<evidence type="ECO:0000256" key="1">
    <source>
        <dbReference type="ARBA" id="ARBA00004651"/>
    </source>
</evidence>
<comment type="subcellular location">
    <subcellularLocation>
        <location evidence="1 7">Cell membrane</location>
        <topology evidence="1 7">Multi-pass membrane protein</topology>
    </subcellularLocation>
</comment>
<dbReference type="GO" id="GO:0055085">
    <property type="term" value="P:transmembrane transport"/>
    <property type="evidence" value="ECO:0007669"/>
    <property type="project" value="InterPro"/>
</dbReference>
<gene>
    <name evidence="9" type="ordered locus">KNP414_04528</name>
</gene>
<evidence type="ECO:0000256" key="5">
    <source>
        <dbReference type="ARBA" id="ARBA00022989"/>
    </source>
</evidence>
<name>F8F9D0_PAEMK</name>
<feature type="transmembrane region" description="Helical" evidence="7">
    <location>
        <begin position="250"/>
        <end position="273"/>
    </location>
</feature>
<sequence>MLNKAGSVAVKAPSGRVGLKKQARRMRAKGLFGRIWQYRLSYLFIAPFMLCFIAFILIPVIAAIGLSFTYFNAIEAPRFIGWQNFQYLLSQDLLFLKHALPNTFVFALIVGPGGYAAAFLLAWLITQLPEKSRRWYALAMYTPSLTAGIAMSIVWLPMLSGDRIGYLNSLLLQLGLIEVPKLWVTDKDYLMNSMIVVTLWSSMGVGFLAMLAGLLGVNKELYEAGKLDGIRSRLQEIWHITIPSMKPQMLFGAVMAIVATFKAGAIGVELSGVNPTPEYAGHLIINHIEDYGFIRFEMGYAAAISVFLLILMYASNKLSWSLFGSKEGE</sequence>
<dbReference type="Pfam" id="PF00528">
    <property type="entry name" value="BPD_transp_1"/>
    <property type="match status" value="1"/>
</dbReference>
<protein>
    <submittedName>
        <fullName evidence="9">Binding-protein-dependent transport systems inner membrane component</fullName>
    </submittedName>
</protein>
<dbReference type="Gene3D" id="1.10.3720.10">
    <property type="entry name" value="MetI-like"/>
    <property type="match status" value="1"/>
</dbReference>
<feature type="transmembrane region" description="Helical" evidence="7">
    <location>
        <begin position="293"/>
        <end position="314"/>
    </location>
</feature>
<proteinExistence type="inferred from homology"/>
<evidence type="ECO:0000313" key="10">
    <source>
        <dbReference type="Proteomes" id="UP000006620"/>
    </source>
</evidence>
<keyword evidence="5 7" id="KW-1133">Transmembrane helix</keyword>
<evidence type="ECO:0000259" key="8">
    <source>
        <dbReference type="PROSITE" id="PS50928"/>
    </source>
</evidence>
<keyword evidence="6 7" id="KW-0472">Membrane</keyword>
<dbReference type="KEGG" id="pms:KNP414_04528"/>
<keyword evidence="4 7" id="KW-0812">Transmembrane</keyword>
<dbReference type="RefSeq" id="WP_013918212.1">
    <property type="nucleotide sequence ID" value="NC_015690.1"/>
</dbReference>
<comment type="similarity">
    <text evidence="7">Belongs to the binding-protein-dependent transport system permease family.</text>
</comment>
<feature type="transmembrane region" description="Helical" evidence="7">
    <location>
        <begin position="104"/>
        <end position="126"/>
    </location>
</feature>
<evidence type="ECO:0000313" key="9">
    <source>
        <dbReference type="EMBL" id="AEI43058.1"/>
    </source>
</evidence>
<evidence type="ECO:0000256" key="2">
    <source>
        <dbReference type="ARBA" id="ARBA00022448"/>
    </source>
</evidence>
<feature type="domain" description="ABC transmembrane type-1" evidence="8">
    <location>
        <begin position="100"/>
        <end position="319"/>
    </location>
</feature>
<dbReference type="InterPro" id="IPR035906">
    <property type="entry name" value="MetI-like_sf"/>
</dbReference>
<keyword evidence="2 7" id="KW-0813">Transport</keyword>